<evidence type="ECO:0000313" key="3">
    <source>
        <dbReference type="Proteomes" id="UP000277858"/>
    </source>
</evidence>
<dbReference type="Proteomes" id="UP000285875">
    <property type="component" value="Chromosome"/>
</dbReference>
<reference evidence="1" key="3">
    <citation type="journal article" date="2019" name="Microorganisms">
        <title>Red-Brown Pigmentation of Acidipropionibacterium jensenii Is Tied to Haemolytic Activity and cyl-Like Gene Cluster.</title>
        <authorList>
            <person name="Deptula P."/>
            <person name="Loivamaa I."/>
            <person name="Smolander O.P."/>
            <person name="Laine P."/>
            <person name="Roberts R.J."/>
            <person name="Piironen V."/>
            <person name="Paulin L."/>
            <person name="Savijoki K."/>
            <person name="Auvinen P."/>
            <person name="Varmanen P."/>
        </authorList>
    </citation>
    <scope>NUCLEOTIDE SEQUENCE</scope>
    <source>
        <strain evidence="1">JS280</strain>
    </source>
</reference>
<dbReference type="InterPro" id="IPR021555">
    <property type="entry name" value="DUF3000"/>
</dbReference>
<evidence type="ECO:0000313" key="4">
    <source>
        <dbReference type="Proteomes" id="UP000285875"/>
    </source>
</evidence>
<protein>
    <submittedName>
        <fullName evidence="1">DUF3000 domain-containing protein</fullName>
    </submittedName>
    <submittedName>
        <fullName evidence="2">Protein of uncharacterized function (DUF3000)</fullName>
    </submittedName>
</protein>
<reference evidence="4" key="1">
    <citation type="submission" date="2017-12" db="EMBL/GenBank/DDBJ databases">
        <title>Whole genome sequencing of Acidipropionibacterium jensenii strains JS279 and JS280.</title>
        <authorList>
            <person name="Deptula P."/>
            <person name="Laine P."/>
            <person name="Smolander O.-P."/>
            <person name="Paulin L."/>
            <person name="Auvinen P."/>
            <person name="Varmanen P."/>
        </authorList>
    </citation>
    <scope>NUCLEOTIDE SEQUENCE [LARGE SCALE GENOMIC DNA]</scope>
    <source>
        <strain evidence="4">JS280</strain>
    </source>
</reference>
<sequence length="198" mass="21680">MNNPTPIDLPDGFPAVRAHILDHVWRDEFTVSEIPAPHRIAPDAMALDATVCEGDRTLGQGRLIILHDPEAPEAWQGTTRLVTVARAEVDLEMATDPLLSGVARSWLTDALDNLKAPYTCLAGTATSVVSRSFGGLDDKPQESRIELRASWTPLVDDATQLDAHLAAWQDLLCHICGLPPADPGVVMLRRHRRWEADA</sequence>
<dbReference type="EMBL" id="CP025570">
    <property type="protein sequence ID" value="AZZ39535.1"/>
    <property type="molecule type" value="Genomic_DNA"/>
</dbReference>
<dbReference type="STRING" id="1122997.GCA_000425285_01392"/>
<reference evidence="2 3" key="2">
    <citation type="submission" date="2018-12" db="EMBL/GenBank/DDBJ databases">
        <authorList>
            <consortium name="Pathogen Informatics"/>
        </authorList>
    </citation>
    <scope>NUCLEOTIDE SEQUENCE [LARGE SCALE GENOMIC DNA]</scope>
    <source>
        <strain evidence="2 3">NCTC13652</strain>
    </source>
</reference>
<dbReference type="Pfam" id="PF11452">
    <property type="entry name" value="DUF3000"/>
    <property type="match status" value="1"/>
</dbReference>
<dbReference type="KEGG" id="aji:C0Z10_06995"/>
<dbReference type="EMBL" id="LR134473">
    <property type="protein sequence ID" value="VEI02213.1"/>
    <property type="molecule type" value="Genomic_DNA"/>
</dbReference>
<accession>A0A3S4V584</accession>
<evidence type="ECO:0000313" key="1">
    <source>
        <dbReference type="EMBL" id="AZZ39535.1"/>
    </source>
</evidence>
<dbReference type="OrthoDB" id="3210980at2"/>
<dbReference type="GeneID" id="82885796"/>
<dbReference type="AlphaFoldDB" id="A0A3S4V584"/>
<gene>
    <name evidence="1" type="ORF">C0Z10_06995</name>
    <name evidence="2" type="ORF">NCTC13652_00384</name>
</gene>
<evidence type="ECO:0000313" key="2">
    <source>
        <dbReference type="EMBL" id="VEI02213.1"/>
    </source>
</evidence>
<name>A0A3S4V584_9ACTN</name>
<keyword evidence="3" id="KW-1185">Reference proteome</keyword>
<organism evidence="2 3">
    <name type="scientific">Acidipropionibacterium jensenii</name>
    <dbReference type="NCBI Taxonomy" id="1749"/>
    <lineage>
        <taxon>Bacteria</taxon>
        <taxon>Bacillati</taxon>
        <taxon>Actinomycetota</taxon>
        <taxon>Actinomycetes</taxon>
        <taxon>Propionibacteriales</taxon>
        <taxon>Propionibacteriaceae</taxon>
        <taxon>Acidipropionibacterium</taxon>
    </lineage>
</organism>
<proteinExistence type="predicted"/>
<dbReference type="RefSeq" id="WP_097798906.1">
    <property type="nucleotide sequence ID" value="NZ_CP025570.1"/>
</dbReference>
<dbReference type="Proteomes" id="UP000277858">
    <property type="component" value="Chromosome"/>
</dbReference>